<feature type="non-terminal residue" evidence="1">
    <location>
        <position position="1"/>
    </location>
</feature>
<evidence type="ECO:0000313" key="2">
    <source>
        <dbReference type="Proteomes" id="UP000008367"/>
    </source>
</evidence>
<proteinExistence type="predicted"/>
<organism evidence="1 2">
    <name type="scientific">Vibrio harveyi</name>
    <name type="common">Beneckea harveyi</name>
    <dbReference type="NCBI Taxonomy" id="669"/>
    <lineage>
        <taxon>Bacteria</taxon>
        <taxon>Pseudomonadati</taxon>
        <taxon>Pseudomonadota</taxon>
        <taxon>Gammaproteobacteria</taxon>
        <taxon>Vibrionales</taxon>
        <taxon>Vibrionaceae</taxon>
        <taxon>Vibrio</taxon>
    </lineage>
</organism>
<comment type="caution">
    <text evidence="1">The sequence shown here is derived from an EMBL/GenBank/DDBJ whole genome shotgun (WGS) entry which is preliminary data.</text>
</comment>
<dbReference type="AlphaFoldDB" id="A0A454D3J6"/>
<evidence type="ECO:0000313" key="1">
    <source>
        <dbReference type="EMBL" id="EKM33211.1"/>
    </source>
</evidence>
<dbReference type="Proteomes" id="UP000008367">
    <property type="component" value="Unassembled WGS sequence"/>
</dbReference>
<gene>
    <name evidence="1" type="ORF">VCHENC02_1307</name>
</gene>
<dbReference type="Gene3D" id="2.60.120.200">
    <property type="match status" value="1"/>
</dbReference>
<sequence length="199" mass="22402">DGIDDAYEYAQGWNLQDFDVAEVNEQGLSHWEEYAKAQSKLAESNGKSVISGEHVLDVTDKKAFAYTGFIPSSKQAMTLMYWVKFKTLNERYQLSGAHDGQDHRFYVGLKSSSPIIGVGKGNSTWEEQVRANQWVHLAVVYDDSTREQVLYVSGREVKRERAPTFKGNSVRSLLFGAVHKATGASNFQDARLDDIQVWS</sequence>
<reference evidence="1 2" key="1">
    <citation type="submission" date="2012-10" db="EMBL/GenBank/DDBJ databases">
        <title>Genome sequence of Vibrio Cholerae HENC-02.</title>
        <authorList>
            <person name="Eppinger M."/>
            <person name="Hasan N.A."/>
            <person name="Sengamalay N."/>
            <person name="Hine E."/>
            <person name="Su Q."/>
            <person name="Daugherty S.C."/>
            <person name="Young S."/>
            <person name="Sadzewicz L."/>
            <person name="Tallon L."/>
            <person name="Cebula T.A."/>
            <person name="Ravel J."/>
            <person name="Colwell R.R."/>
        </authorList>
    </citation>
    <scope>NUCLEOTIDE SEQUENCE [LARGE SCALE GENOMIC DNA]</scope>
    <source>
        <strain evidence="1 2">HENC-02</strain>
    </source>
</reference>
<accession>A0A454D3J6</accession>
<name>A0A454D3J6_VIBHA</name>
<dbReference type="Pfam" id="PF13385">
    <property type="entry name" value="Laminin_G_3"/>
    <property type="match status" value="1"/>
</dbReference>
<dbReference type="SUPFAM" id="SSF49899">
    <property type="entry name" value="Concanavalin A-like lectins/glucanases"/>
    <property type="match status" value="1"/>
</dbReference>
<feature type="non-terminal residue" evidence="1">
    <location>
        <position position="199"/>
    </location>
</feature>
<dbReference type="EMBL" id="AJSR01000401">
    <property type="protein sequence ID" value="EKM33211.1"/>
    <property type="molecule type" value="Genomic_DNA"/>
</dbReference>
<protein>
    <submittedName>
        <fullName evidence="1">VCBS domain protein</fullName>
    </submittedName>
</protein>
<dbReference type="InterPro" id="IPR013320">
    <property type="entry name" value="ConA-like_dom_sf"/>
</dbReference>